<dbReference type="PRINTS" id="PR00142">
    <property type="entry name" value="RECA"/>
</dbReference>
<keyword evidence="6 10" id="KW-0238">DNA-binding</keyword>
<dbReference type="InterPro" id="IPR027417">
    <property type="entry name" value="P-loop_NTPase"/>
</dbReference>
<dbReference type="HAMAP" id="MF_00268">
    <property type="entry name" value="RecA"/>
    <property type="match status" value="1"/>
</dbReference>
<evidence type="ECO:0000256" key="12">
    <source>
        <dbReference type="RuleBase" id="RU004527"/>
    </source>
</evidence>
<gene>
    <name evidence="10 15" type="primary">recA</name>
    <name evidence="15" type="ORF">SMD31_16280</name>
</gene>
<dbReference type="Pfam" id="PF00154">
    <property type="entry name" value="RecA_N"/>
    <property type="match status" value="1"/>
</dbReference>
<keyword evidence="5 10" id="KW-0067">ATP-binding</keyword>
<evidence type="ECO:0000256" key="9">
    <source>
        <dbReference type="ARBA" id="ARBA00023236"/>
    </source>
</evidence>
<dbReference type="InterPro" id="IPR003593">
    <property type="entry name" value="AAA+_ATPase"/>
</dbReference>
<comment type="subcellular location">
    <subcellularLocation>
        <location evidence="10">Cytoplasm</location>
    </subcellularLocation>
</comment>
<dbReference type="PANTHER" id="PTHR45900">
    <property type="entry name" value="RECA"/>
    <property type="match status" value="1"/>
</dbReference>
<keyword evidence="4 10" id="KW-0227">DNA damage</keyword>
<dbReference type="InterPro" id="IPR013765">
    <property type="entry name" value="DNA_recomb/repair_RecA"/>
</dbReference>
<dbReference type="InterPro" id="IPR020584">
    <property type="entry name" value="DNA_recomb/repair_RecA_CS"/>
</dbReference>
<evidence type="ECO:0000256" key="5">
    <source>
        <dbReference type="ARBA" id="ARBA00022840"/>
    </source>
</evidence>
<keyword evidence="3 10" id="KW-0547">Nucleotide-binding</keyword>
<evidence type="ECO:0000313" key="16">
    <source>
        <dbReference type="Proteomes" id="UP001271769"/>
    </source>
</evidence>
<keyword evidence="9 10" id="KW-0742">SOS response</keyword>
<protein>
    <recommendedName>
        <fullName evidence="2 10">Protein RecA</fullName>
    </recommendedName>
    <alternativeName>
        <fullName evidence="10 11">Recombinase A</fullName>
    </alternativeName>
</protein>
<keyword evidence="10" id="KW-0963">Cytoplasm</keyword>
<evidence type="ECO:0000256" key="4">
    <source>
        <dbReference type="ARBA" id="ARBA00022763"/>
    </source>
</evidence>
<evidence type="ECO:0000256" key="10">
    <source>
        <dbReference type="HAMAP-Rule" id="MF_00268"/>
    </source>
</evidence>
<feature type="domain" description="RecA family profile 2" evidence="14">
    <location>
        <begin position="214"/>
        <end position="287"/>
    </location>
</feature>
<evidence type="ECO:0000256" key="1">
    <source>
        <dbReference type="ARBA" id="ARBA00009391"/>
    </source>
</evidence>
<dbReference type="NCBIfam" id="TIGR02012">
    <property type="entry name" value="tigrfam_recA"/>
    <property type="match status" value="1"/>
</dbReference>
<feature type="binding site" evidence="10">
    <location>
        <begin position="80"/>
        <end position="87"/>
    </location>
    <ligand>
        <name>ATP</name>
        <dbReference type="ChEBI" id="CHEBI:30616"/>
    </ligand>
</feature>
<dbReference type="SMART" id="SM00382">
    <property type="entry name" value="AAA"/>
    <property type="match status" value="1"/>
</dbReference>
<dbReference type="InterPro" id="IPR049261">
    <property type="entry name" value="RecA-like_C"/>
</dbReference>
<dbReference type="PROSITE" id="PS50163">
    <property type="entry name" value="RECA_3"/>
    <property type="match status" value="1"/>
</dbReference>
<comment type="caution">
    <text evidence="15">The sequence shown here is derived from an EMBL/GenBank/DDBJ whole genome shotgun (WGS) entry which is preliminary data.</text>
</comment>
<dbReference type="InterPro" id="IPR023400">
    <property type="entry name" value="RecA_C_sf"/>
</dbReference>
<evidence type="ECO:0000256" key="6">
    <source>
        <dbReference type="ARBA" id="ARBA00023125"/>
    </source>
</evidence>
<dbReference type="SUPFAM" id="SSF54752">
    <property type="entry name" value="RecA protein, C-terminal domain"/>
    <property type="match status" value="1"/>
</dbReference>
<dbReference type="InterPro" id="IPR020587">
    <property type="entry name" value="RecA_monomer-monomer_interface"/>
</dbReference>
<proteinExistence type="inferred from homology"/>
<evidence type="ECO:0000256" key="7">
    <source>
        <dbReference type="ARBA" id="ARBA00023172"/>
    </source>
</evidence>
<dbReference type="PROSITE" id="PS50162">
    <property type="entry name" value="RECA_2"/>
    <property type="match status" value="1"/>
</dbReference>
<dbReference type="CDD" id="cd00983">
    <property type="entry name" value="RecA"/>
    <property type="match status" value="1"/>
</dbReference>
<dbReference type="InterPro" id="IPR049428">
    <property type="entry name" value="RecA-like_N"/>
</dbReference>
<evidence type="ECO:0000256" key="2">
    <source>
        <dbReference type="ARBA" id="ARBA00015553"/>
    </source>
</evidence>
<dbReference type="RefSeq" id="WP_320501972.1">
    <property type="nucleotide sequence ID" value="NZ_JAXCLX010000003.1"/>
</dbReference>
<evidence type="ECO:0000256" key="3">
    <source>
        <dbReference type="ARBA" id="ARBA00022741"/>
    </source>
</evidence>
<evidence type="ECO:0000313" key="15">
    <source>
        <dbReference type="EMBL" id="MDY0873498.1"/>
    </source>
</evidence>
<dbReference type="PROSITE" id="PS00321">
    <property type="entry name" value="RECA_1"/>
    <property type="match status" value="1"/>
</dbReference>
<reference evidence="15 16" key="1">
    <citation type="journal article" date="2013" name="Antonie Van Leeuwenhoek">
        <title>Dongia rigui sp. nov., isolated from freshwater of a large wetland in Korea.</title>
        <authorList>
            <person name="Baik K.S."/>
            <person name="Hwang Y.M."/>
            <person name="Choi J.S."/>
            <person name="Kwon J."/>
            <person name="Seong C.N."/>
        </authorList>
    </citation>
    <scope>NUCLEOTIDE SEQUENCE [LARGE SCALE GENOMIC DNA]</scope>
    <source>
        <strain evidence="15 16">04SU4-P</strain>
    </source>
</reference>
<dbReference type="Proteomes" id="UP001271769">
    <property type="component" value="Unassembled WGS sequence"/>
</dbReference>
<name>A0ABU5E3L6_9PROT</name>
<dbReference type="Pfam" id="PF21096">
    <property type="entry name" value="RecA_C"/>
    <property type="match status" value="1"/>
</dbReference>
<evidence type="ECO:0000256" key="11">
    <source>
        <dbReference type="RuleBase" id="RU000526"/>
    </source>
</evidence>
<accession>A0ABU5E3L6</accession>
<dbReference type="PANTHER" id="PTHR45900:SF1">
    <property type="entry name" value="MITOCHONDRIAL DNA REPAIR PROTEIN RECA HOMOLOG-RELATED"/>
    <property type="match status" value="1"/>
</dbReference>
<keyword evidence="16" id="KW-1185">Reference proteome</keyword>
<dbReference type="Gene3D" id="3.40.50.300">
    <property type="entry name" value="P-loop containing nucleotide triphosphate hydrolases"/>
    <property type="match status" value="1"/>
</dbReference>
<sequence length="360" mass="38231">MSQNVVRITDRDGKDNMDKNKALDAALSQIERAFGKGSIMRLGSSEQAVETEVVSTGSLGLDIALGIGGLPRGRIVEIYGPESSGKTTLALQVCAEAQKAGGTCAYVDAEHALDPSYATKLGVNVGDLLVSQPDAGEQALEIADTLVRSGAIDILVIDSVAALVPRAELEGEMGDSHVGLHARLMSQALRKLTGSISRSKTMVIFINQIRMKIGVMFGNPETTTGGNALKFYASVRLDIRRIGAIKDKETVVGNQTKVKVVKNKLAPPFRVVEFDIMYGEGISKMGELIDLGVAAGVVEKSGAWFSYSGQRIGQGRENAKSFLRENGAMAKEIEQKIRANAGLVAGAMMDASGEKEVSED</sequence>
<comment type="similarity">
    <text evidence="1 10 12">Belongs to the RecA family.</text>
</comment>
<dbReference type="SUPFAM" id="SSF52540">
    <property type="entry name" value="P-loop containing nucleoside triphosphate hydrolases"/>
    <property type="match status" value="1"/>
</dbReference>
<feature type="domain" description="RecA family profile 1" evidence="13">
    <location>
        <begin position="50"/>
        <end position="209"/>
    </location>
</feature>
<dbReference type="EMBL" id="JAXCLX010000003">
    <property type="protein sequence ID" value="MDY0873498.1"/>
    <property type="molecule type" value="Genomic_DNA"/>
</dbReference>
<comment type="function">
    <text evidence="10">Can catalyze the hydrolysis of ATP in the presence of single-stranded DNA, the ATP-dependent uptake of single-stranded DNA by duplex DNA, and the ATP-dependent hybridization of homologous single-stranded DNAs. It interacts with LexA causing its activation and leading to its autocatalytic cleavage.</text>
</comment>
<evidence type="ECO:0000256" key="8">
    <source>
        <dbReference type="ARBA" id="ARBA00023204"/>
    </source>
</evidence>
<evidence type="ECO:0000259" key="13">
    <source>
        <dbReference type="PROSITE" id="PS50162"/>
    </source>
</evidence>
<evidence type="ECO:0000259" key="14">
    <source>
        <dbReference type="PROSITE" id="PS50163"/>
    </source>
</evidence>
<organism evidence="15 16">
    <name type="scientific">Dongia rigui</name>
    <dbReference type="NCBI Taxonomy" id="940149"/>
    <lineage>
        <taxon>Bacteria</taxon>
        <taxon>Pseudomonadati</taxon>
        <taxon>Pseudomonadota</taxon>
        <taxon>Alphaproteobacteria</taxon>
        <taxon>Rhodospirillales</taxon>
        <taxon>Dongiaceae</taxon>
        <taxon>Dongia</taxon>
    </lineage>
</organism>
<keyword evidence="7 10" id="KW-0233">DNA recombination</keyword>
<keyword evidence="8 10" id="KW-0234">DNA repair</keyword>
<dbReference type="InterPro" id="IPR020588">
    <property type="entry name" value="RecA_ATP-bd"/>
</dbReference>